<dbReference type="EMBL" id="CAICTM010000464">
    <property type="protein sequence ID" value="CAB9511054.1"/>
    <property type="molecule type" value="Genomic_DNA"/>
</dbReference>
<dbReference type="PANTHER" id="PTHR39948:SF1">
    <property type="entry name" value="GEO11419P1"/>
    <property type="match status" value="1"/>
</dbReference>
<reference evidence="2" key="1">
    <citation type="submission" date="2020-06" db="EMBL/GenBank/DDBJ databases">
        <authorList>
            <consortium name="Plant Systems Biology data submission"/>
        </authorList>
    </citation>
    <scope>NUCLEOTIDE SEQUENCE</scope>
    <source>
        <strain evidence="2">D6</strain>
    </source>
</reference>
<dbReference type="Proteomes" id="UP001153069">
    <property type="component" value="Unassembled WGS sequence"/>
</dbReference>
<comment type="caution">
    <text evidence="2">The sequence shown here is derived from an EMBL/GenBank/DDBJ whole genome shotgun (WGS) entry which is preliminary data.</text>
</comment>
<evidence type="ECO:0000313" key="3">
    <source>
        <dbReference type="Proteomes" id="UP001153069"/>
    </source>
</evidence>
<dbReference type="OrthoDB" id="41840at2759"/>
<dbReference type="PANTHER" id="PTHR39948">
    <property type="entry name" value="GEO11419P1"/>
    <property type="match status" value="1"/>
</dbReference>
<accession>A0A9N8E3K0</accession>
<keyword evidence="1" id="KW-0812">Transmembrane</keyword>
<organism evidence="2 3">
    <name type="scientific">Seminavis robusta</name>
    <dbReference type="NCBI Taxonomy" id="568900"/>
    <lineage>
        <taxon>Eukaryota</taxon>
        <taxon>Sar</taxon>
        <taxon>Stramenopiles</taxon>
        <taxon>Ochrophyta</taxon>
        <taxon>Bacillariophyta</taxon>
        <taxon>Bacillariophyceae</taxon>
        <taxon>Bacillariophycidae</taxon>
        <taxon>Naviculales</taxon>
        <taxon>Naviculaceae</taxon>
        <taxon>Seminavis</taxon>
    </lineage>
</organism>
<evidence type="ECO:0000313" key="2">
    <source>
        <dbReference type="EMBL" id="CAB9511054.1"/>
    </source>
</evidence>
<evidence type="ECO:0000256" key="1">
    <source>
        <dbReference type="SAM" id="Phobius"/>
    </source>
</evidence>
<keyword evidence="3" id="KW-1185">Reference proteome</keyword>
<keyword evidence="1" id="KW-0472">Membrane</keyword>
<keyword evidence="1" id="KW-1133">Transmembrane helix</keyword>
<dbReference type="AlphaFoldDB" id="A0A9N8E3K0"/>
<feature type="transmembrane region" description="Helical" evidence="1">
    <location>
        <begin position="12"/>
        <end position="34"/>
    </location>
</feature>
<sequence length="76" mass="8758">MSGKNPLFPVLWLILLVWVAWPVALFCAGIWIILQPFEACFQFIRKTNNFLEKLITWPRDCGKAIMDCSPNCPAPY</sequence>
<proteinExistence type="predicted"/>
<name>A0A9N8E3K0_9STRA</name>
<gene>
    <name evidence="2" type="ORF">SEMRO_465_G148660.1</name>
</gene>
<protein>
    <submittedName>
        <fullName evidence="2">Uncharacterized protein</fullName>
    </submittedName>
</protein>